<dbReference type="SUPFAM" id="SSF56436">
    <property type="entry name" value="C-type lectin-like"/>
    <property type="match status" value="1"/>
</dbReference>
<keyword evidence="4" id="KW-1185">Reference proteome</keyword>
<dbReference type="RefSeq" id="WP_220379200.1">
    <property type="nucleotide sequence ID" value="NZ_CP080544.1"/>
</dbReference>
<dbReference type="EMBL" id="CP080544">
    <property type="protein sequence ID" value="QYR52414.1"/>
    <property type="molecule type" value="Genomic_DNA"/>
</dbReference>
<feature type="chain" id="PRO_5046680875" evidence="1">
    <location>
        <begin position="19"/>
        <end position="613"/>
    </location>
</feature>
<accession>A0ABX8WPB8</accession>
<feature type="domain" description="Sulfatase-modifying factor enzyme-like" evidence="2">
    <location>
        <begin position="338"/>
        <end position="611"/>
    </location>
</feature>
<protein>
    <submittedName>
        <fullName evidence="3">Formylglycine-generating enzyme family protein</fullName>
    </submittedName>
</protein>
<gene>
    <name evidence="3" type="ORF">H8L67_07350</name>
</gene>
<dbReference type="InterPro" id="IPR051043">
    <property type="entry name" value="Sulfatase_Mod_Factor_Kinase"/>
</dbReference>
<dbReference type="InterPro" id="IPR042095">
    <property type="entry name" value="SUMF_sf"/>
</dbReference>
<dbReference type="InterPro" id="IPR005532">
    <property type="entry name" value="SUMF_dom"/>
</dbReference>
<keyword evidence="1" id="KW-0732">Signal</keyword>
<dbReference type="InterPro" id="IPR016187">
    <property type="entry name" value="CTDL_fold"/>
</dbReference>
<evidence type="ECO:0000259" key="2">
    <source>
        <dbReference type="Pfam" id="PF03781"/>
    </source>
</evidence>
<dbReference type="Proteomes" id="UP000824755">
    <property type="component" value="Chromosome"/>
</dbReference>
<dbReference type="Gene3D" id="3.90.1580.10">
    <property type="entry name" value="paralog of FGE (formylglycine-generating enzyme)"/>
    <property type="match status" value="1"/>
</dbReference>
<evidence type="ECO:0000313" key="3">
    <source>
        <dbReference type="EMBL" id="QYR52414.1"/>
    </source>
</evidence>
<sequence>MKNLLVRPACVLIALCLAACTQNDTDTNATNAEREGMVSVGASELTEFPLDWTAPVAAGELTAEVQIRLTRKALRDDRILTGEDSAAAHFHAAAKAGASGEGFEALRQQVVHAVVVAGDQHLHALTGNAPEANRLAHLAAAILRSIAPNHAETQLYLSRVDASDRMESLLALANKELQADRLGEQGIGAQVDYREVLRSRPGDVRALQGLQGVQRALAVRAWRSAAARDYANVVRWMRFSDAAADNKPYIAAQWQALENQRKQQVIDLYKDARIDLQDPRARGAISGAEANLIEMQRIAVKGDGSVADLAQRIDRARAYGSFEMGQLFREALRVGGYAPQMRVLPIGVMMMGADRADPDARPSELPAHRVHFVRGVALAVNEVTVGEFAAFVRATGYRSRAERRGHSLIYNERTGNFARSSGVTWRDDYAGKPAPLDNPVVHVDVRDAEAYAAWLTEQTRRIYRLPHESEFEYALRATNPGRYPWGDHAPKSVLGNFTGDRDVSPSGRRWANAFPNYTDGEWGPAKVGRYPANAFGLHDMAGNVSEWTTDCWHQGYRRAPADGSAWSNPGCRSRVVRGGAWASSPAQHRSAWRMAQAHDITNARTGFRVAREI</sequence>
<dbReference type="PANTHER" id="PTHR23150:SF35">
    <property type="entry name" value="BLL6746 PROTEIN"/>
    <property type="match status" value="1"/>
</dbReference>
<dbReference type="PANTHER" id="PTHR23150">
    <property type="entry name" value="SULFATASE MODIFYING FACTOR 1, 2"/>
    <property type="match status" value="1"/>
</dbReference>
<proteinExistence type="predicted"/>
<evidence type="ECO:0000313" key="4">
    <source>
        <dbReference type="Proteomes" id="UP000824755"/>
    </source>
</evidence>
<feature type="signal peptide" evidence="1">
    <location>
        <begin position="1"/>
        <end position="18"/>
    </location>
</feature>
<organism evidence="3 4">
    <name type="scientific">Lysobacter soyae</name>
    <dbReference type="NCBI Taxonomy" id="2764185"/>
    <lineage>
        <taxon>Bacteria</taxon>
        <taxon>Pseudomonadati</taxon>
        <taxon>Pseudomonadota</taxon>
        <taxon>Gammaproteobacteria</taxon>
        <taxon>Lysobacterales</taxon>
        <taxon>Lysobacteraceae</taxon>
        <taxon>Lysobacter</taxon>
    </lineage>
</organism>
<evidence type="ECO:0000256" key="1">
    <source>
        <dbReference type="SAM" id="SignalP"/>
    </source>
</evidence>
<name>A0ABX8WPB8_9GAMM</name>
<reference evidence="3 4" key="1">
    <citation type="submission" date="2021-08" db="EMBL/GenBank/DDBJ databases">
        <title>Lysobacter sp. strain CJ11 Genome sequencing and assembly.</title>
        <authorList>
            <person name="Kim I."/>
        </authorList>
    </citation>
    <scope>NUCLEOTIDE SEQUENCE [LARGE SCALE GENOMIC DNA]</scope>
    <source>
        <strain evidence="3 4">CJ11</strain>
    </source>
</reference>
<dbReference type="Pfam" id="PF03781">
    <property type="entry name" value="FGE-sulfatase"/>
    <property type="match status" value="1"/>
</dbReference>